<organism evidence="2">
    <name type="scientific">Streptomyces avermitilis</name>
    <dbReference type="NCBI Taxonomy" id="33903"/>
    <lineage>
        <taxon>Bacteria</taxon>
        <taxon>Bacillati</taxon>
        <taxon>Actinomycetota</taxon>
        <taxon>Actinomycetes</taxon>
        <taxon>Kitasatosporales</taxon>
        <taxon>Streptomycetaceae</taxon>
        <taxon>Streptomyces</taxon>
    </lineage>
</organism>
<sequence>MARRERRGDRLALEAADVRDRVENGARAADRALAEGVDRGGGQGERGEAPGGGPAGTGAAGGREGGGRGEPQDPVVRGAAQPGQQAVAPGQCRAATFSKRR</sequence>
<feature type="region of interest" description="Disordered" evidence="1">
    <location>
        <begin position="22"/>
        <end position="101"/>
    </location>
</feature>
<reference evidence="2" key="1">
    <citation type="submission" date="2019-04" db="EMBL/GenBank/DDBJ databases">
        <title>Draft genome sequences of Streptomyces avermitilis MC3.</title>
        <authorList>
            <person name="Komaki H."/>
            <person name="Tamura T."/>
            <person name="Hosoyama A."/>
        </authorList>
    </citation>
    <scope>NUCLEOTIDE SEQUENCE</scope>
    <source>
        <strain evidence="2">MC3</strain>
    </source>
</reference>
<protein>
    <submittedName>
        <fullName evidence="2">Uncharacterized protein</fullName>
    </submittedName>
</protein>
<feature type="compositionally biased region" description="Gly residues" evidence="1">
    <location>
        <begin position="39"/>
        <end position="64"/>
    </location>
</feature>
<gene>
    <name evidence="2" type="ORF">SAVMC3_22390</name>
</gene>
<dbReference type="EMBL" id="AP019621">
    <property type="protein sequence ID" value="BBJ49610.1"/>
    <property type="molecule type" value="Genomic_DNA"/>
</dbReference>
<name>A0A499V9S0_STRAX</name>
<feature type="compositionally biased region" description="Low complexity" evidence="1">
    <location>
        <begin position="75"/>
        <end position="91"/>
    </location>
</feature>
<evidence type="ECO:0000256" key="1">
    <source>
        <dbReference type="SAM" id="MobiDB-lite"/>
    </source>
</evidence>
<feature type="compositionally biased region" description="Basic and acidic residues" evidence="1">
    <location>
        <begin position="22"/>
        <end position="38"/>
    </location>
</feature>
<dbReference type="AlphaFoldDB" id="A0A499V9S0"/>
<evidence type="ECO:0000313" key="2">
    <source>
        <dbReference type="EMBL" id="BBJ49610.1"/>
    </source>
</evidence>
<accession>A0A499V9S0</accession>
<proteinExistence type="predicted"/>